<organism evidence="2 3">
    <name type="scientific">Desulfoluna limicola</name>
    <dbReference type="NCBI Taxonomy" id="2810562"/>
    <lineage>
        <taxon>Bacteria</taxon>
        <taxon>Pseudomonadati</taxon>
        <taxon>Thermodesulfobacteriota</taxon>
        <taxon>Desulfobacteria</taxon>
        <taxon>Desulfobacterales</taxon>
        <taxon>Desulfolunaceae</taxon>
        <taxon>Desulfoluna</taxon>
    </lineage>
</organism>
<evidence type="ECO:0008006" key="4">
    <source>
        <dbReference type="Google" id="ProtNLM"/>
    </source>
</evidence>
<dbReference type="RefSeq" id="WP_236890475.1">
    <property type="nucleotide sequence ID" value="NZ_AP024488.1"/>
</dbReference>
<reference evidence="2 3" key="1">
    <citation type="submission" date="2021-02" db="EMBL/GenBank/DDBJ databases">
        <title>Complete genome of Desulfoluna sp. strain ASN36.</title>
        <authorList>
            <person name="Takahashi A."/>
            <person name="Kojima H."/>
            <person name="Fukui M."/>
        </authorList>
    </citation>
    <scope>NUCLEOTIDE SEQUENCE [LARGE SCALE GENOMIC DNA]</scope>
    <source>
        <strain evidence="2 3">ASN36</strain>
    </source>
</reference>
<dbReference type="EMBL" id="AP024488">
    <property type="protein sequence ID" value="BCS99120.1"/>
    <property type="molecule type" value="Genomic_DNA"/>
</dbReference>
<dbReference type="InterPro" id="IPR011465">
    <property type="entry name" value="DUF1571"/>
</dbReference>
<keyword evidence="3" id="KW-1185">Reference proteome</keyword>
<dbReference type="Proteomes" id="UP001320148">
    <property type="component" value="Chromosome"/>
</dbReference>
<name>A0ABM7PNQ2_9BACT</name>
<evidence type="ECO:0000313" key="2">
    <source>
        <dbReference type="EMBL" id="BCS99120.1"/>
    </source>
</evidence>
<dbReference type="Gene3D" id="2.50.20.10">
    <property type="entry name" value="Lipoprotein localisation LolA/LolB/LppX"/>
    <property type="match status" value="1"/>
</dbReference>
<proteinExistence type="predicted"/>
<evidence type="ECO:0000313" key="3">
    <source>
        <dbReference type="Proteomes" id="UP001320148"/>
    </source>
</evidence>
<feature type="chain" id="PRO_5047040606" description="Outer membrane lipoprotein-sorting protein" evidence="1">
    <location>
        <begin position="23"/>
        <end position="228"/>
    </location>
</feature>
<dbReference type="Pfam" id="PF07608">
    <property type="entry name" value="DUF1571"/>
    <property type="match status" value="1"/>
</dbReference>
<feature type="signal peptide" evidence="1">
    <location>
        <begin position="1"/>
        <end position="22"/>
    </location>
</feature>
<keyword evidence="1" id="KW-0732">Signal</keyword>
<evidence type="ECO:0000256" key="1">
    <source>
        <dbReference type="SAM" id="SignalP"/>
    </source>
</evidence>
<gene>
    <name evidence="2" type="ORF">DSLASN_47520</name>
</gene>
<accession>A0ABM7PNQ2</accession>
<sequence length="228" mass="25899">MKQILSLALLFLLSVHTCSAYASPDETVSDVIVKMKESNAKIHDMQCLFVKSIVKNGKQLPPATMSLKYLKEPETIYIEFLDRYKGRKCLYVKGENNGKILVRVPGLMKFMKIKMDPRGKQAMEEDIDPMTSMGFGAVIDSVEQWYQVSLTAADFQAELLKDTPVDGGLYHLIAIGAGSEEGGYLHLYVDRDTYLPYRVRYRLEENSAVYTYKNLQSNTNLSRDDLPF</sequence>
<protein>
    <recommendedName>
        <fullName evidence="4">Outer membrane lipoprotein-sorting protein</fullName>
    </recommendedName>
</protein>